<dbReference type="InterPro" id="IPR016039">
    <property type="entry name" value="Thiolase-like"/>
</dbReference>
<dbReference type="OrthoDB" id="9764892at2"/>
<evidence type="ECO:0000256" key="5">
    <source>
        <dbReference type="RuleBase" id="RU003557"/>
    </source>
</evidence>
<dbReference type="PANTHER" id="PTHR43853">
    <property type="entry name" value="3-KETOACYL-COA THIOLASE, PEROXISOMAL"/>
    <property type="match status" value="1"/>
</dbReference>
<evidence type="ECO:0000256" key="1">
    <source>
        <dbReference type="ARBA" id="ARBA00010982"/>
    </source>
</evidence>
<dbReference type="InterPro" id="IPR050215">
    <property type="entry name" value="Thiolase-like_sf_Thiolase"/>
</dbReference>
<dbReference type="Pfam" id="PF02803">
    <property type="entry name" value="Thiolase_C"/>
    <property type="match status" value="1"/>
</dbReference>
<evidence type="ECO:0000256" key="4">
    <source>
        <dbReference type="ARBA" id="ARBA00040726"/>
    </source>
</evidence>
<dbReference type="GO" id="GO:0005737">
    <property type="term" value="C:cytoplasm"/>
    <property type="evidence" value="ECO:0007669"/>
    <property type="project" value="UniProtKB-ARBA"/>
</dbReference>
<dbReference type="GO" id="GO:0006635">
    <property type="term" value="P:fatty acid beta-oxidation"/>
    <property type="evidence" value="ECO:0007669"/>
    <property type="project" value="TreeGrafter"/>
</dbReference>
<name>A0A0D6XQ48_9STAP</name>
<dbReference type="PANTHER" id="PTHR43853:SF3">
    <property type="entry name" value="ACETYL-COA C-ACETYLTRANSFERASE YHFS-RELATED"/>
    <property type="match status" value="1"/>
</dbReference>
<dbReference type="GO" id="GO:0010124">
    <property type="term" value="P:phenylacetate catabolic process"/>
    <property type="evidence" value="ECO:0007669"/>
    <property type="project" value="TreeGrafter"/>
</dbReference>
<dbReference type="Proteomes" id="UP000032366">
    <property type="component" value="Unassembled WGS sequence"/>
</dbReference>
<dbReference type="InterPro" id="IPR020617">
    <property type="entry name" value="Thiolase_C"/>
</dbReference>
<dbReference type="InterPro" id="IPR002155">
    <property type="entry name" value="Thiolase"/>
</dbReference>
<dbReference type="Pfam" id="PF00108">
    <property type="entry name" value="Thiolase_N"/>
    <property type="match status" value="1"/>
</dbReference>
<sequence>MNEAVIVAAKRTPIGRYGGKLQKWEPEDLLKPLIQYFKETLPADWQQLDDVILGNIVGNGGNIARKSLLEAGLDITIPGVTVDRQCGSGLEAIHLACRMVEAGAGHFYLAGGVESTSRAPWKVKRPTSLYPVEPPQFYERAAFAPEGQDPTMIEAADNVARAYDVSRADQDQFAYNSYIKTAQAYDAGYLDEEILPLKVNGEWMTQDENMRRNVRLDRLARLKPIYPDGTVTVGNCCAKNDGAALVVVMSKQYALSLGITEGIQFKDYAVKGVDPKLLGIGPVPAVTHLLEKHHLQIKDVDAVELNEAFAAQVLASQRALHIQDRQLNRYGGAIAIGHPYSASGAILVTRLFYMTDCPLTIATMGIGGGMGNAALFERWSDGNETY</sequence>
<keyword evidence="10" id="KW-1185">Reference proteome</keyword>
<dbReference type="SUPFAM" id="SSF53901">
    <property type="entry name" value="Thiolase-like"/>
    <property type="match status" value="2"/>
</dbReference>
<evidence type="ECO:0000259" key="6">
    <source>
        <dbReference type="Pfam" id="PF00108"/>
    </source>
</evidence>
<dbReference type="RefSeq" id="WP_044360429.1">
    <property type="nucleotide sequence ID" value="NZ_JXWY01000036.1"/>
</dbReference>
<dbReference type="AlphaFoldDB" id="A0A0D6XQ48"/>
<comment type="similarity">
    <text evidence="1 5">Belongs to the thiolase-like superfamily. Thiolase family.</text>
</comment>
<dbReference type="EMBL" id="UHDT01000001">
    <property type="protein sequence ID" value="SUM56669.1"/>
    <property type="molecule type" value="Genomic_DNA"/>
</dbReference>
<feature type="domain" description="Thiolase C-terminal" evidence="7">
    <location>
        <begin position="264"/>
        <end position="378"/>
    </location>
</feature>
<protein>
    <recommendedName>
        <fullName evidence="4">Putative acetyl-CoA C-acetyltransferase VraB</fullName>
    </recommendedName>
</protein>
<feature type="domain" description="Thiolase N-terminal" evidence="6">
    <location>
        <begin position="5"/>
        <end position="251"/>
    </location>
</feature>
<evidence type="ECO:0000313" key="10">
    <source>
        <dbReference type="Proteomes" id="UP000032366"/>
    </source>
</evidence>
<dbReference type="Proteomes" id="UP000254100">
    <property type="component" value="Unassembled WGS sequence"/>
</dbReference>
<keyword evidence="2 5" id="KW-0808">Transferase</keyword>
<dbReference type="InterPro" id="IPR020613">
    <property type="entry name" value="Thiolase_CS"/>
</dbReference>
<evidence type="ECO:0000256" key="2">
    <source>
        <dbReference type="ARBA" id="ARBA00022679"/>
    </source>
</evidence>
<dbReference type="Gene3D" id="3.40.47.10">
    <property type="match status" value="2"/>
</dbReference>
<evidence type="ECO:0000313" key="9">
    <source>
        <dbReference type="EMBL" id="SUM56669.1"/>
    </source>
</evidence>
<organism evidence="9 11">
    <name type="scientific">Staphylococcus microti</name>
    <dbReference type="NCBI Taxonomy" id="569857"/>
    <lineage>
        <taxon>Bacteria</taxon>
        <taxon>Bacillati</taxon>
        <taxon>Bacillota</taxon>
        <taxon>Bacilli</taxon>
        <taxon>Bacillales</taxon>
        <taxon>Staphylococcaceae</taxon>
        <taxon>Staphylococcus</taxon>
    </lineage>
</organism>
<evidence type="ECO:0000259" key="7">
    <source>
        <dbReference type="Pfam" id="PF02803"/>
    </source>
</evidence>
<dbReference type="GO" id="GO:0003988">
    <property type="term" value="F:acetyl-CoA C-acyltransferase activity"/>
    <property type="evidence" value="ECO:0007669"/>
    <property type="project" value="TreeGrafter"/>
</dbReference>
<dbReference type="CDD" id="cd00751">
    <property type="entry name" value="thiolase"/>
    <property type="match status" value="1"/>
</dbReference>
<evidence type="ECO:0000313" key="11">
    <source>
        <dbReference type="Proteomes" id="UP000254100"/>
    </source>
</evidence>
<dbReference type="PROSITE" id="PS00737">
    <property type="entry name" value="THIOLASE_2"/>
    <property type="match status" value="1"/>
</dbReference>
<dbReference type="NCBIfam" id="TIGR01930">
    <property type="entry name" value="AcCoA-C-Actrans"/>
    <property type="match status" value="1"/>
</dbReference>
<dbReference type="InterPro" id="IPR020616">
    <property type="entry name" value="Thiolase_N"/>
</dbReference>
<dbReference type="STRING" id="569857.TP70_06395"/>
<gene>
    <name evidence="9" type="primary">vraB</name>
    <name evidence="9" type="ORF">NCTC13832_00325</name>
    <name evidence="8" type="ORF">TP70_06395</name>
</gene>
<dbReference type="EMBL" id="JXWY01000036">
    <property type="protein sequence ID" value="KIX90747.1"/>
    <property type="molecule type" value="Genomic_DNA"/>
</dbReference>
<dbReference type="PIRSF" id="PIRSF000429">
    <property type="entry name" value="Ac-CoA_Ac_transf"/>
    <property type="match status" value="1"/>
</dbReference>
<reference evidence="9 11" key="2">
    <citation type="submission" date="2018-06" db="EMBL/GenBank/DDBJ databases">
        <authorList>
            <consortium name="Pathogen Informatics"/>
            <person name="Doyle S."/>
        </authorList>
    </citation>
    <scope>NUCLEOTIDE SEQUENCE [LARGE SCALE GENOMIC DNA]</scope>
    <source>
        <strain evidence="9 11">NCTC13832</strain>
    </source>
</reference>
<keyword evidence="3 5" id="KW-0012">Acyltransferase</keyword>
<reference evidence="8 10" key="1">
    <citation type="submission" date="2015-01" db="EMBL/GenBank/DDBJ databases">
        <authorList>
            <person name="Guo J."/>
        </authorList>
    </citation>
    <scope>NUCLEOTIDE SEQUENCE [LARGE SCALE GENOMIC DNA]</scope>
    <source>
        <strain evidence="8 10">DSM 22147</strain>
    </source>
</reference>
<evidence type="ECO:0000313" key="8">
    <source>
        <dbReference type="EMBL" id="KIX90747.1"/>
    </source>
</evidence>
<evidence type="ECO:0000256" key="3">
    <source>
        <dbReference type="ARBA" id="ARBA00023315"/>
    </source>
</evidence>
<proteinExistence type="inferred from homology"/>
<accession>A0A0D6XQ48</accession>